<dbReference type="EC" id="2.7.7.65" evidence="2"/>
<feature type="transmembrane region" description="Helical" evidence="4">
    <location>
        <begin position="160"/>
        <end position="179"/>
    </location>
</feature>
<dbReference type="CDD" id="cd01949">
    <property type="entry name" value="GGDEF"/>
    <property type="match status" value="1"/>
</dbReference>
<dbReference type="Gene3D" id="3.30.70.270">
    <property type="match status" value="1"/>
</dbReference>
<keyword evidence="4" id="KW-0472">Membrane</keyword>
<sequence length="467" mass="49629">GEPGDGFGRRVTGTPSPRALVLALDSGVQDGDTVYLQVRSPPGNPMRVRVDPLAAVHQADLVHVGWRSAGLAGLVMLSVLALGMWGAVGEMRFGLLALALASQALYFAASGGEAHLWSATAWLSRDMRLVHLTGVLALLANIGFASRYLRLEARRPRVTLVLRVLATSAAVLAVAMLLAPRGWMIAATSALAALMILVVLSGAVVDGMRGRQAALFLLAGWVPMTLLLLGHLAELSGSWLGPPWMGHALPASCALSGLVVTVGLGGIVRTLRRERDDASHRASYDALTGALSRSAIEARLAHAVRSAHVSGSSLSVVFFDIDHFKRVNDQYGHLVGDECIRIVALRTRNRLRTYDLFGRWGGDEILVLLPDTPLDEAVGVAENLRSAVNSRALEIDGRMLAATVSLGVAQLAYGEQANELVRRADAALYASKQDGRDRVSISRWATLQDPSPSRGPTVVPAPAADRS</sequence>
<dbReference type="eggNOG" id="COG3706">
    <property type="taxonomic scope" value="Bacteria"/>
</dbReference>
<dbReference type="InterPro" id="IPR043128">
    <property type="entry name" value="Rev_trsase/Diguanyl_cyclase"/>
</dbReference>
<gene>
    <name evidence="6" type="ORF">N791_05260</name>
</gene>
<evidence type="ECO:0000256" key="1">
    <source>
        <dbReference type="ARBA" id="ARBA00001946"/>
    </source>
</evidence>
<dbReference type="Pfam" id="PF07695">
    <property type="entry name" value="7TMR-DISM_7TM"/>
    <property type="match status" value="1"/>
</dbReference>
<comment type="cofactor">
    <cofactor evidence="1">
        <name>Mg(2+)</name>
        <dbReference type="ChEBI" id="CHEBI:18420"/>
    </cofactor>
</comment>
<dbReference type="InterPro" id="IPR011623">
    <property type="entry name" value="7TMR_DISM_rcpt_extracell_dom1"/>
</dbReference>
<dbReference type="PANTHER" id="PTHR45138">
    <property type="entry name" value="REGULATORY COMPONENTS OF SENSORY TRANSDUCTION SYSTEM"/>
    <property type="match status" value="1"/>
</dbReference>
<dbReference type="GO" id="GO:0043709">
    <property type="term" value="P:cell adhesion involved in single-species biofilm formation"/>
    <property type="evidence" value="ECO:0007669"/>
    <property type="project" value="TreeGrafter"/>
</dbReference>
<dbReference type="Proteomes" id="UP000030003">
    <property type="component" value="Unassembled WGS sequence"/>
</dbReference>
<dbReference type="InterPro" id="IPR029787">
    <property type="entry name" value="Nucleotide_cyclase"/>
</dbReference>
<protein>
    <recommendedName>
        <fullName evidence="2">diguanylate cyclase</fullName>
        <ecNumber evidence="2">2.7.7.65</ecNumber>
    </recommendedName>
</protein>
<name>A0A0A0MA93_9GAMM</name>
<dbReference type="InterPro" id="IPR000160">
    <property type="entry name" value="GGDEF_dom"/>
</dbReference>
<dbReference type="GO" id="GO:0052621">
    <property type="term" value="F:diguanylate cyclase activity"/>
    <property type="evidence" value="ECO:0007669"/>
    <property type="project" value="UniProtKB-EC"/>
</dbReference>
<evidence type="ECO:0000256" key="4">
    <source>
        <dbReference type="SAM" id="Phobius"/>
    </source>
</evidence>
<dbReference type="Pfam" id="PF00990">
    <property type="entry name" value="GGDEF"/>
    <property type="match status" value="1"/>
</dbReference>
<keyword evidence="7" id="KW-1185">Reference proteome</keyword>
<dbReference type="AlphaFoldDB" id="A0A0A0MA93"/>
<organism evidence="6 7">
    <name type="scientific">Lysobacter defluvii IMMIB APB-9 = DSM 18482</name>
    <dbReference type="NCBI Taxonomy" id="1385515"/>
    <lineage>
        <taxon>Bacteria</taxon>
        <taxon>Pseudomonadati</taxon>
        <taxon>Pseudomonadota</taxon>
        <taxon>Gammaproteobacteria</taxon>
        <taxon>Lysobacterales</taxon>
        <taxon>Lysobacteraceae</taxon>
        <taxon>Novilysobacter</taxon>
    </lineage>
</organism>
<dbReference type="EMBL" id="AVBH01000134">
    <property type="protein sequence ID" value="KGO98086.1"/>
    <property type="molecule type" value="Genomic_DNA"/>
</dbReference>
<dbReference type="RefSeq" id="WP_036137895.1">
    <property type="nucleotide sequence ID" value="NZ_AVBH01000134.1"/>
</dbReference>
<feature type="domain" description="GGDEF" evidence="5">
    <location>
        <begin position="312"/>
        <end position="444"/>
    </location>
</feature>
<feature type="non-terminal residue" evidence="6">
    <location>
        <position position="1"/>
    </location>
</feature>
<comment type="caution">
    <text evidence="6">The sequence shown here is derived from an EMBL/GenBank/DDBJ whole genome shotgun (WGS) entry which is preliminary data.</text>
</comment>
<feature type="transmembrane region" description="Helical" evidence="4">
    <location>
        <begin position="213"/>
        <end position="232"/>
    </location>
</feature>
<dbReference type="SMART" id="SM00267">
    <property type="entry name" value="GGDEF"/>
    <property type="match status" value="1"/>
</dbReference>
<dbReference type="OrthoDB" id="9803824at2"/>
<feature type="transmembrane region" description="Helical" evidence="4">
    <location>
        <begin position="185"/>
        <end position="206"/>
    </location>
</feature>
<evidence type="ECO:0000256" key="2">
    <source>
        <dbReference type="ARBA" id="ARBA00012528"/>
    </source>
</evidence>
<evidence type="ECO:0000256" key="3">
    <source>
        <dbReference type="SAM" id="MobiDB-lite"/>
    </source>
</evidence>
<dbReference type="SUPFAM" id="SSF55073">
    <property type="entry name" value="Nucleotide cyclase"/>
    <property type="match status" value="1"/>
</dbReference>
<feature type="transmembrane region" description="Helical" evidence="4">
    <location>
        <begin position="129"/>
        <end position="148"/>
    </location>
</feature>
<dbReference type="PROSITE" id="PS50887">
    <property type="entry name" value="GGDEF"/>
    <property type="match status" value="1"/>
</dbReference>
<keyword evidence="4" id="KW-0812">Transmembrane</keyword>
<dbReference type="PANTHER" id="PTHR45138:SF24">
    <property type="entry name" value="DIGUANYLATE CYCLASE DGCC-RELATED"/>
    <property type="match status" value="1"/>
</dbReference>
<keyword evidence="4" id="KW-1133">Transmembrane helix</keyword>
<dbReference type="InterPro" id="IPR050469">
    <property type="entry name" value="Diguanylate_Cyclase"/>
</dbReference>
<feature type="transmembrane region" description="Helical" evidence="4">
    <location>
        <begin position="69"/>
        <end position="88"/>
    </location>
</feature>
<evidence type="ECO:0000313" key="7">
    <source>
        <dbReference type="Proteomes" id="UP000030003"/>
    </source>
</evidence>
<reference evidence="6 7" key="1">
    <citation type="submission" date="2013-08" db="EMBL/GenBank/DDBJ databases">
        <title>Genomic analysis of Lysobacter defluvii.</title>
        <authorList>
            <person name="Wang Q."/>
            <person name="Wang G."/>
        </authorList>
    </citation>
    <scope>NUCLEOTIDE SEQUENCE [LARGE SCALE GENOMIC DNA]</scope>
    <source>
        <strain evidence="6 7">IMMIB APB-9</strain>
    </source>
</reference>
<accession>A0A0A0MA93</accession>
<dbReference type="FunFam" id="3.30.70.270:FF:000001">
    <property type="entry name" value="Diguanylate cyclase domain protein"/>
    <property type="match status" value="1"/>
</dbReference>
<feature type="transmembrane region" description="Helical" evidence="4">
    <location>
        <begin position="93"/>
        <end position="109"/>
    </location>
</feature>
<proteinExistence type="predicted"/>
<feature type="transmembrane region" description="Helical" evidence="4">
    <location>
        <begin position="244"/>
        <end position="268"/>
    </location>
</feature>
<dbReference type="STRING" id="1385515.GCA_000423325_00445"/>
<evidence type="ECO:0000259" key="5">
    <source>
        <dbReference type="PROSITE" id="PS50887"/>
    </source>
</evidence>
<dbReference type="NCBIfam" id="TIGR00254">
    <property type="entry name" value="GGDEF"/>
    <property type="match status" value="1"/>
</dbReference>
<evidence type="ECO:0000313" key="6">
    <source>
        <dbReference type="EMBL" id="KGO98086.1"/>
    </source>
</evidence>
<dbReference type="GO" id="GO:0005886">
    <property type="term" value="C:plasma membrane"/>
    <property type="evidence" value="ECO:0007669"/>
    <property type="project" value="TreeGrafter"/>
</dbReference>
<dbReference type="GO" id="GO:1902201">
    <property type="term" value="P:negative regulation of bacterial-type flagellum-dependent cell motility"/>
    <property type="evidence" value="ECO:0007669"/>
    <property type="project" value="TreeGrafter"/>
</dbReference>
<feature type="region of interest" description="Disordered" evidence="3">
    <location>
        <begin position="443"/>
        <end position="467"/>
    </location>
</feature>